<sequence>MFDLIAETVDFESHVHQNQGQRLGIMFGDLQKFAAGGMFYAPDTGEERVNEAMPYNCCKSSISQTPATFCA</sequence>
<name>A0ABQ9P9K0_9PEZI</name>
<evidence type="ECO:0000313" key="2">
    <source>
        <dbReference type="Proteomes" id="UP001169217"/>
    </source>
</evidence>
<gene>
    <name evidence="1" type="ORF">CLIM01_13942</name>
</gene>
<protein>
    <submittedName>
        <fullName evidence="1">Fungal specific transcription factor</fullName>
    </submittedName>
</protein>
<dbReference type="EMBL" id="JARUPT010000789">
    <property type="protein sequence ID" value="KAK0368698.1"/>
    <property type="molecule type" value="Genomic_DNA"/>
</dbReference>
<proteinExistence type="predicted"/>
<keyword evidence="2" id="KW-1185">Reference proteome</keyword>
<evidence type="ECO:0000313" key="1">
    <source>
        <dbReference type="EMBL" id="KAK0368698.1"/>
    </source>
</evidence>
<dbReference type="Proteomes" id="UP001169217">
    <property type="component" value="Unassembled WGS sequence"/>
</dbReference>
<accession>A0ABQ9P9K0</accession>
<reference evidence="1" key="1">
    <citation type="submission" date="2023-04" db="EMBL/GenBank/DDBJ databases">
        <title>Colletotrichum limetticola genome sequence.</title>
        <authorList>
            <person name="Baroncelli R."/>
        </authorList>
    </citation>
    <scope>NUCLEOTIDE SEQUENCE</scope>
    <source>
        <strain evidence="1">KLA-Anderson</strain>
    </source>
</reference>
<comment type="caution">
    <text evidence="1">The sequence shown here is derived from an EMBL/GenBank/DDBJ whole genome shotgun (WGS) entry which is preliminary data.</text>
</comment>
<organism evidence="1 2">
    <name type="scientific">Colletotrichum limetticola</name>
    <dbReference type="NCBI Taxonomy" id="1209924"/>
    <lineage>
        <taxon>Eukaryota</taxon>
        <taxon>Fungi</taxon>
        <taxon>Dikarya</taxon>
        <taxon>Ascomycota</taxon>
        <taxon>Pezizomycotina</taxon>
        <taxon>Sordariomycetes</taxon>
        <taxon>Hypocreomycetidae</taxon>
        <taxon>Glomerellales</taxon>
        <taxon>Glomerellaceae</taxon>
        <taxon>Colletotrichum</taxon>
        <taxon>Colletotrichum acutatum species complex</taxon>
    </lineage>
</organism>